<comment type="caution">
    <text evidence="7">The sequence shown here is derived from an EMBL/GenBank/DDBJ whole genome shotgun (WGS) entry which is preliminary data.</text>
</comment>
<dbReference type="EMBL" id="QUSZ01004912">
    <property type="protein sequence ID" value="RHY12100.1"/>
    <property type="molecule type" value="Genomic_DNA"/>
</dbReference>
<dbReference type="SUPFAM" id="SSF50447">
    <property type="entry name" value="Translation proteins"/>
    <property type="match status" value="1"/>
</dbReference>
<dbReference type="GO" id="GO:0005829">
    <property type="term" value="C:cytosol"/>
    <property type="evidence" value="ECO:0007669"/>
    <property type="project" value="TreeGrafter"/>
</dbReference>
<organism evidence="7 8">
    <name type="scientific">Aphanomyces astaci</name>
    <name type="common">Crayfish plague agent</name>
    <dbReference type="NCBI Taxonomy" id="112090"/>
    <lineage>
        <taxon>Eukaryota</taxon>
        <taxon>Sar</taxon>
        <taxon>Stramenopiles</taxon>
        <taxon>Oomycota</taxon>
        <taxon>Saprolegniomycetes</taxon>
        <taxon>Saprolegniales</taxon>
        <taxon>Verrucalvaceae</taxon>
        <taxon>Aphanomyces</taxon>
    </lineage>
</organism>
<dbReference type="InterPro" id="IPR014721">
    <property type="entry name" value="Ribsml_uS5_D2-typ_fold_subgr"/>
</dbReference>
<dbReference type="SUPFAM" id="SSF54980">
    <property type="entry name" value="EF-G C-terminal domain-like"/>
    <property type="match status" value="2"/>
</dbReference>
<keyword evidence="1" id="KW-0690">Ribosome biogenesis</keyword>
<evidence type="ECO:0000259" key="6">
    <source>
        <dbReference type="SMART" id="SM00838"/>
    </source>
</evidence>
<dbReference type="GO" id="GO:0042256">
    <property type="term" value="P:cytosolic ribosome assembly"/>
    <property type="evidence" value="ECO:0007669"/>
    <property type="project" value="UniProtKB-ARBA"/>
</dbReference>
<evidence type="ECO:0000256" key="3">
    <source>
        <dbReference type="ARBA" id="ARBA00022801"/>
    </source>
</evidence>
<dbReference type="GO" id="GO:1990904">
    <property type="term" value="C:ribonucleoprotein complex"/>
    <property type="evidence" value="ECO:0007669"/>
    <property type="project" value="TreeGrafter"/>
</dbReference>
<dbReference type="FunFam" id="3.30.70.870:FF:000002">
    <property type="entry name" value="Translation elongation factor 2"/>
    <property type="match status" value="1"/>
</dbReference>
<dbReference type="SMART" id="SM00838">
    <property type="entry name" value="EFG_C"/>
    <property type="match status" value="1"/>
</dbReference>
<proteinExistence type="predicted"/>
<dbReference type="Gene3D" id="3.30.70.870">
    <property type="entry name" value="Elongation Factor G (Translational Gtpase), domain 3"/>
    <property type="match status" value="1"/>
</dbReference>
<keyword evidence="2" id="KW-0547">Nucleotide-binding</keyword>
<feature type="domain" description="Elongation factor EFG" evidence="6">
    <location>
        <begin position="472"/>
        <end position="562"/>
    </location>
</feature>
<name>A0A397AWD5_APHAT</name>
<reference evidence="7 8" key="1">
    <citation type="submission" date="2018-08" db="EMBL/GenBank/DDBJ databases">
        <title>Aphanomyces genome sequencing and annotation.</title>
        <authorList>
            <person name="Minardi D."/>
            <person name="Oidtmann B."/>
            <person name="Van Der Giezen M."/>
            <person name="Studholme D.J."/>
        </authorList>
    </citation>
    <scope>NUCLEOTIDE SEQUENCE [LARGE SCALE GENOMIC DNA]</scope>
    <source>
        <strain evidence="7 8">Kv</strain>
    </source>
</reference>
<sequence length="614" mass="68712">LSAFATSFVEAIHQSSTKDVVVHHPTTPFTWLQQHRYFAAYYSKKFDTPQAQWRQGLWGDHYFHAKTKVIRSTPWTSSSVPMFISFILEPLWSVYKTMMEPLPPPTQLATDGTYLEKLRQLTKSLRVAKLVNDRELLQRDRKLALQAVMRKWLPLAPSVLKMVSRVLPSPIAAQKTRADRLCVPDAADADQVATFHSIQGAEVYVAVGRVFSGTLKAQDLLYLLGPKYNGSEGVSSSHETGEHVIVALGELHLERCVKDLTERFAKVPLRVSEPLVGFRETIANGDANYDKLAIFNFKHLHMSDMTTGRTTDGKFKTVVCPTPDCQVTLHLRVMPLPPSVVAFLENHADTWRALQDDSDDSVDVTSVKDELTAVLQGLPDYASASTIFQANTGTPDSDPRAKFESSLITGFQLATTSGPLCDEPVWGVAFVVEDMVLTPTEDAAAIYGPLSGQVISTMKSGCRNAFIQQPVRLVEAMYLCTVQCHAEHLGKLYSVFAKRRAKVLSEELTDGSALFRIEAHLPVVESFGFATELLKNTSGNASNPQLIFDHWTTMDEDPFFQPHTDEEREDFGERIDEHNAVRRLIEMVRKRKGLAREEKVVVHAEKQRTLGRNK</sequence>
<keyword evidence="4" id="KW-0342">GTP-binding</keyword>
<dbReference type="Gene3D" id="3.30.230.10">
    <property type="match status" value="1"/>
</dbReference>
<gene>
    <name evidence="7" type="ORF">DYB36_004395</name>
</gene>
<dbReference type="FunFam" id="3.30.70.240:FF:000006">
    <property type="entry name" value="Elongation factor like GTPase 1"/>
    <property type="match status" value="1"/>
</dbReference>
<dbReference type="AlphaFoldDB" id="A0A397AWD5"/>
<dbReference type="GO" id="GO:0043022">
    <property type="term" value="F:ribosome binding"/>
    <property type="evidence" value="ECO:0007669"/>
    <property type="project" value="TreeGrafter"/>
</dbReference>
<dbReference type="GO" id="GO:0005525">
    <property type="term" value="F:GTP binding"/>
    <property type="evidence" value="ECO:0007669"/>
    <property type="project" value="UniProtKB-KW"/>
</dbReference>
<evidence type="ECO:0000313" key="8">
    <source>
        <dbReference type="Proteomes" id="UP000265427"/>
    </source>
</evidence>
<dbReference type="CDD" id="cd04096">
    <property type="entry name" value="eEF2_snRNP_like_C"/>
    <property type="match status" value="1"/>
</dbReference>
<accession>A0A397AWD5</accession>
<keyword evidence="3" id="KW-0378">Hydrolase</keyword>
<evidence type="ECO:0000313" key="7">
    <source>
        <dbReference type="EMBL" id="RHY12100.1"/>
    </source>
</evidence>
<dbReference type="SUPFAM" id="SSF54211">
    <property type="entry name" value="Ribosomal protein S5 domain 2-like"/>
    <property type="match status" value="1"/>
</dbReference>
<feature type="non-terminal residue" evidence="7">
    <location>
        <position position="1"/>
    </location>
</feature>
<dbReference type="GO" id="GO:0003924">
    <property type="term" value="F:GTPase activity"/>
    <property type="evidence" value="ECO:0007669"/>
    <property type="project" value="UniProtKB-ARBA"/>
</dbReference>
<dbReference type="Pfam" id="PF00679">
    <property type="entry name" value="EFG_C"/>
    <property type="match status" value="1"/>
</dbReference>
<dbReference type="InterPro" id="IPR035647">
    <property type="entry name" value="EFG_III/V"/>
</dbReference>
<dbReference type="Gene3D" id="3.90.1430.10">
    <property type="entry name" value="Yeast translation eEF2 (G' domain)"/>
    <property type="match status" value="1"/>
</dbReference>
<evidence type="ECO:0000256" key="4">
    <source>
        <dbReference type="ARBA" id="ARBA00023134"/>
    </source>
</evidence>
<dbReference type="Gene3D" id="3.30.70.240">
    <property type="match status" value="1"/>
</dbReference>
<dbReference type="Proteomes" id="UP000265427">
    <property type="component" value="Unassembled WGS sequence"/>
</dbReference>
<protein>
    <recommendedName>
        <fullName evidence="5">Elongation factor-like 1</fullName>
    </recommendedName>
</protein>
<dbReference type="PANTHER" id="PTHR42908">
    <property type="entry name" value="TRANSLATION ELONGATION FACTOR-RELATED"/>
    <property type="match status" value="1"/>
</dbReference>
<evidence type="ECO:0000256" key="2">
    <source>
        <dbReference type="ARBA" id="ARBA00022741"/>
    </source>
</evidence>
<evidence type="ECO:0000256" key="1">
    <source>
        <dbReference type="ARBA" id="ARBA00022517"/>
    </source>
</evidence>
<dbReference type="InterPro" id="IPR000640">
    <property type="entry name" value="EFG_V-like"/>
</dbReference>
<dbReference type="VEuPathDB" id="FungiDB:H257_01649"/>
<evidence type="ECO:0000256" key="5">
    <source>
        <dbReference type="ARBA" id="ARBA00081809"/>
    </source>
</evidence>
<dbReference type="CDD" id="cd01681">
    <property type="entry name" value="aeEF2_snRNP_like_IV"/>
    <property type="match status" value="1"/>
</dbReference>
<dbReference type="InterPro" id="IPR009000">
    <property type="entry name" value="Transl_B-barrel_sf"/>
</dbReference>
<dbReference type="InterPro" id="IPR020568">
    <property type="entry name" value="Ribosomal_Su5_D2-typ_SF"/>
</dbReference>
<dbReference type="PANTHER" id="PTHR42908:SF3">
    <property type="entry name" value="ELONGATION FACTOR-LIKE GTPASE 1"/>
    <property type="match status" value="1"/>
</dbReference>